<keyword evidence="6" id="KW-0106">Calcium</keyword>
<dbReference type="CDD" id="cd16030">
    <property type="entry name" value="iduronate-2-sulfatase"/>
    <property type="match status" value="1"/>
</dbReference>
<evidence type="ECO:0000256" key="6">
    <source>
        <dbReference type="ARBA" id="ARBA00022837"/>
    </source>
</evidence>
<dbReference type="GO" id="GO:0004423">
    <property type="term" value="F:iduronate-2-sulfatase activity"/>
    <property type="evidence" value="ECO:0007669"/>
    <property type="project" value="InterPro"/>
</dbReference>
<dbReference type="AlphaFoldDB" id="A0A644ZAA0"/>
<dbReference type="InterPro" id="IPR024607">
    <property type="entry name" value="Sulfatase_CS"/>
</dbReference>
<dbReference type="EMBL" id="VSSQ01007865">
    <property type="protein sequence ID" value="MPM37208.1"/>
    <property type="molecule type" value="Genomic_DNA"/>
</dbReference>
<keyword evidence="3" id="KW-0479">Metal-binding</keyword>
<dbReference type="Gene3D" id="3.40.720.10">
    <property type="entry name" value="Alkaline Phosphatase, subunit A"/>
    <property type="match status" value="1"/>
</dbReference>
<reference evidence="8" key="1">
    <citation type="submission" date="2019-08" db="EMBL/GenBank/DDBJ databases">
        <authorList>
            <person name="Kucharzyk K."/>
            <person name="Murdoch R.W."/>
            <person name="Higgins S."/>
            <person name="Loffler F."/>
        </authorList>
    </citation>
    <scope>NUCLEOTIDE SEQUENCE</scope>
</reference>
<sequence>MNINSSICNLKFGLFFHLLFLSCSNRDEAKEQIPNVLFIAIDDMLPVLGCYGNSTALTPNIDTLANQGVLFMNAYCQVGLSNPSRASLMTGMRPDEIKVWTLKPHFREEKPNVVTLPQFYKEKGYATRAVGKIYHDGAYHQDPISWSNPSVLSVTRDGRGHKYVLPENYMPKRSKATTTENANVQDTAYIDGKVCQAAIELLNQLTDSTFFLAVGFRRPHLPFSAPKKYWDLYEREMFKKELKNPRRPARAPDFAFHNSNELRGYEDIGELGVIREEKQLELLHGYFASVSYIDAQIGKLIAELKRLGRYDNTIIVLYSDNGFHLGDFGLWGKTTNYEASVNIPLIFCGKGIEQGAINRSMVELIDIYPTLIDLTHGEMKSSHDGISLLPILKGKSSKVKSYALSQIVRPYQDAINSRSPDSMGYSLRTEKYRYIEWRNTKNMSVFARELYRMDDALSEKENIASDIKNEALMNQFSDIVNRIRK</sequence>
<dbReference type="SUPFAM" id="SSF53649">
    <property type="entry name" value="Alkaline phosphatase-like"/>
    <property type="match status" value="1"/>
</dbReference>
<organism evidence="8">
    <name type="scientific">bioreactor metagenome</name>
    <dbReference type="NCBI Taxonomy" id="1076179"/>
    <lineage>
        <taxon>unclassified sequences</taxon>
        <taxon>metagenomes</taxon>
        <taxon>ecological metagenomes</taxon>
    </lineage>
</organism>
<dbReference type="PROSITE" id="PS00149">
    <property type="entry name" value="SULFATASE_2"/>
    <property type="match status" value="1"/>
</dbReference>
<evidence type="ECO:0000256" key="5">
    <source>
        <dbReference type="ARBA" id="ARBA00022801"/>
    </source>
</evidence>
<dbReference type="InterPro" id="IPR035874">
    <property type="entry name" value="IDS"/>
</dbReference>
<evidence type="ECO:0000259" key="7">
    <source>
        <dbReference type="Pfam" id="PF00884"/>
    </source>
</evidence>
<dbReference type="PANTHER" id="PTHR45953">
    <property type="entry name" value="IDURONATE 2-SULFATASE"/>
    <property type="match status" value="1"/>
</dbReference>
<keyword evidence="4" id="KW-0732">Signal</keyword>
<gene>
    <name evidence="8" type="ORF">SDC9_83815</name>
</gene>
<comment type="caution">
    <text evidence="8">The sequence shown here is derived from an EMBL/GenBank/DDBJ whole genome shotgun (WGS) entry which is preliminary data.</text>
</comment>
<name>A0A644ZAA0_9ZZZZ</name>
<accession>A0A644ZAA0</accession>
<feature type="domain" description="Sulfatase N-terminal" evidence="7">
    <location>
        <begin position="34"/>
        <end position="375"/>
    </location>
</feature>
<dbReference type="PANTHER" id="PTHR45953:SF1">
    <property type="entry name" value="IDURONATE 2-SULFATASE"/>
    <property type="match status" value="1"/>
</dbReference>
<evidence type="ECO:0000256" key="1">
    <source>
        <dbReference type="ARBA" id="ARBA00001913"/>
    </source>
</evidence>
<dbReference type="Pfam" id="PF00884">
    <property type="entry name" value="Sulfatase"/>
    <property type="match status" value="1"/>
</dbReference>
<proteinExistence type="inferred from homology"/>
<evidence type="ECO:0000256" key="3">
    <source>
        <dbReference type="ARBA" id="ARBA00022723"/>
    </source>
</evidence>
<protein>
    <recommendedName>
        <fullName evidence="7">Sulfatase N-terminal domain-containing protein</fullName>
    </recommendedName>
</protein>
<dbReference type="InterPro" id="IPR017850">
    <property type="entry name" value="Alkaline_phosphatase_core_sf"/>
</dbReference>
<comment type="similarity">
    <text evidence="2">Belongs to the sulfatase family.</text>
</comment>
<evidence type="ECO:0000256" key="4">
    <source>
        <dbReference type="ARBA" id="ARBA00022729"/>
    </source>
</evidence>
<evidence type="ECO:0000256" key="2">
    <source>
        <dbReference type="ARBA" id="ARBA00008779"/>
    </source>
</evidence>
<keyword evidence="5" id="KW-0378">Hydrolase</keyword>
<comment type="cofactor">
    <cofactor evidence="1">
        <name>Ca(2+)</name>
        <dbReference type="ChEBI" id="CHEBI:29108"/>
    </cofactor>
</comment>
<dbReference type="InterPro" id="IPR000917">
    <property type="entry name" value="Sulfatase_N"/>
</dbReference>
<evidence type="ECO:0000313" key="8">
    <source>
        <dbReference type="EMBL" id="MPM37208.1"/>
    </source>
</evidence>
<dbReference type="GO" id="GO:0005737">
    <property type="term" value="C:cytoplasm"/>
    <property type="evidence" value="ECO:0007669"/>
    <property type="project" value="TreeGrafter"/>
</dbReference>
<dbReference type="GO" id="GO:0046872">
    <property type="term" value="F:metal ion binding"/>
    <property type="evidence" value="ECO:0007669"/>
    <property type="project" value="UniProtKB-KW"/>
</dbReference>